<dbReference type="SUPFAM" id="SSF46785">
    <property type="entry name" value="Winged helix' DNA-binding domain"/>
    <property type="match status" value="1"/>
</dbReference>
<evidence type="ECO:0000259" key="5">
    <source>
        <dbReference type="SMART" id="SM00345"/>
    </source>
</evidence>
<organism evidence="6 7">
    <name type="scientific">Shewanella surugensis</name>
    <dbReference type="NCBI Taxonomy" id="212020"/>
    <lineage>
        <taxon>Bacteria</taxon>
        <taxon>Pseudomonadati</taxon>
        <taxon>Pseudomonadota</taxon>
        <taxon>Gammaproteobacteria</taxon>
        <taxon>Alteromonadales</taxon>
        <taxon>Shewanellaceae</taxon>
        <taxon>Shewanella</taxon>
    </lineage>
</organism>
<comment type="caution">
    <text evidence="6">The sequence shown here is derived from an EMBL/GenBank/DDBJ whole genome shotgun (WGS) entry which is preliminary data.</text>
</comment>
<dbReference type="InterPro" id="IPR051446">
    <property type="entry name" value="HTH_trans_reg/aminotransferase"/>
</dbReference>
<evidence type="ECO:0000256" key="3">
    <source>
        <dbReference type="ARBA" id="ARBA00023125"/>
    </source>
</evidence>
<protein>
    <submittedName>
        <fullName evidence="6">GntR family transcriptional regulator</fullName>
    </submittedName>
</protein>
<keyword evidence="1" id="KW-0663">Pyridoxal phosphate</keyword>
<keyword evidence="4" id="KW-0804">Transcription</keyword>
<dbReference type="SMART" id="SM00345">
    <property type="entry name" value="HTH_GNTR"/>
    <property type="match status" value="1"/>
</dbReference>
<evidence type="ECO:0000256" key="2">
    <source>
        <dbReference type="ARBA" id="ARBA00023015"/>
    </source>
</evidence>
<feature type="domain" description="HTH gntR-type" evidence="5">
    <location>
        <begin position="9"/>
        <end position="66"/>
    </location>
</feature>
<dbReference type="EMBL" id="JAKIKS010000038">
    <property type="protein sequence ID" value="MCL1125041.1"/>
    <property type="molecule type" value="Genomic_DNA"/>
</dbReference>
<dbReference type="InterPro" id="IPR036390">
    <property type="entry name" value="WH_DNA-bd_sf"/>
</dbReference>
<accession>A0ABT0LBF8</accession>
<proteinExistence type="predicted"/>
<gene>
    <name evidence="6" type="ORF">L2764_11280</name>
</gene>
<dbReference type="CDD" id="cd07377">
    <property type="entry name" value="WHTH_GntR"/>
    <property type="match status" value="1"/>
</dbReference>
<keyword evidence="2" id="KW-0805">Transcription regulation</keyword>
<dbReference type="PANTHER" id="PTHR46577:SF1">
    <property type="entry name" value="HTH-TYPE TRANSCRIPTIONAL REGULATORY PROTEIN GABR"/>
    <property type="match status" value="1"/>
</dbReference>
<keyword evidence="7" id="KW-1185">Reference proteome</keyword>
<evidence type="ECO:0000313" key="7">
    <source>
        <dbReference type="Proteomes" id="UP001203423"/>
    </source>
</evidence>
<keyword evidence="3" id="KW-0238">DNA-binding</keyword>
<evidence type="ECO:0000256" key="1">
    <source>
        <dbReference type="ARBA" id="ARBA00022898"/>
    </source>
</evidence>
<reference evidence="6 7" key="1">
    <citation type="submission" date="2022-01" db="EMBL/GenBank/DDBJ databases">
        <title>Whole genome-based taxonomy of the Shewanellaceae.</title>
        <authorList>
            <person name="Martin-Rodriguez A.J."/>
        </authorList>
    </citation>
    <scope>NUCLEOTIDE SEQUENCE [LARGE SCALE GENOMIC DNA]</scope>
    <source>
        <strain evidence="6 7">DSM 17177</strain>
    </source>
</reference>
<dbReference type="InterPro" id="IPR000524">
    <property type="entry name" value="Tscrpt_reg_HTH_GntR"/>
</dbReference>
<dbReference type="RefSeq" id="WP_248940316.1">
    <property type="nucleotide sequence ID" value="NZ_JAKIKS010000038.1"/>
</dbReference>
<evidence type="ECO:0000256" key="4">
    <source>
        <dbReference type="ARBA" id="ARBA00023163"/>
    </source>
</evidence>
<name>A0ABT0LBF8_9GAMM</name>
<evidence type="ECO:0000313" key="6">
    <source>
        <dbReference type="EMBL" id="MCL1125041.1"/>
    </source>
</evidence>
<dbReference type="InterPro" id="IPR036388">
    <property type="entry name" value="WH-like_DNA-bd_sf"/>
</dbReference>
<dbReference type="Gene3D" id="1.10.10.10">
    <property type="entry name" value="Winged helix-like DNA-binding domain superfamily/Winged helix DNA-binding domain"/>
    <property type="match status" value="1"/>
</dbReference>
<dbReference type="PANTHER" id="PTHR46577">
    <property type="entry name" value="HTH-TYPE TRANSCRIPTIONAL REGULATORY PROTEIN GABR"/>
    <property type="match status" value="1"/>
</dbReference>
<sequence>MPEFKYRLIVNDIIEKIEQKKLTGKLQSVRLLAKKQGVGVSTVVQAYYELEKLGWIEAQAKVGYFVIGKKSIPRPNYGKKIHYIKADLSLDRAVQFSFNDPNILPLSCTAPSSVIDNELLLNRLHKKALKHRPYRLLMQDPIEGLYALRHEITRHLLKSQQVFKAEQILITNGRNRVFTHLPDRHSSLKW</sequence>
<dbReference type="Proteomes" id="UP001203423">
    <property type="component" value="Unassembled WGS sequence"/>
</dbReference>